<evidence type="ECO:0000313" key="2">
    <source>
        <dbReference type="EMBL" id="CCL98259.1"/>
    </source>
</evidence>
<dbReference type="EMBL" id="HE796873">
    <property type="protein sequence ID" value="CCL98259.1"/>
    <property type="molecule type" value="Genomic_DNA"/>
</dbReference>
<dbReference type="InterPro" id="IPR012535">
    <property type="entry name" value="Cell_div_Cdc14"/>
</dbReference>
<feature type="compositionally biased region" description="Low complexity" evidence="1">
    <location>
        <begin position="285"/>
        <end position="298"/>
    </location>
</feature>
<gene>
    <name evidence="2" type="ORF">FIBRA_00253</name>
</gene>
<dbReference type="AlphaFoldDB" id="J7S5W0"/>
<name>J7S5W0_9APHY</name>
<dbReference type="PANTHER" id="PTHR34065">
    <property type="entry name" value="CELL DIVISION CONTROL PROTEIN 14"/>
    <property type="match status" value="1"/>
</dbReference>
<dbReference type="GeneID" id="24093170"/>
<feature type="compositionally biased region" description="Low complexity" evidence="1">
    <location>
        <begin position="253"/>
        <end position="265"/>
    </location>
</feature>
<proteinExistence type="predicted"/>
<sequence>MKDTLQDALDELVSARTSPTRTSEVLSAIERLLAETLARKDDDESAKKLQLFLKLQDAFECNVPSRVLSWMITTTSRLEQVTSASKASPDPQKMTEIYTLTSQLIQALFIIQGVTLVHKPSKQYLGRRYALDILLELLQTSRHIAAMSMITTATSSQTSPPTSPKAEKENAYITNPNAPSMPLVSTVLDTFLCILVDSSPALRVFEELNGVQLVAKFLKRYQAPREDKMKCLEFLYFYLLDETTTVAPSGDGPSTQPSSTNTSPANSPPTSPSDRFKPSHRSKLSTSTTGSRDSSSSSIFSLTSAASTSTSSIGSVQSVSKYSGDYSSLSSNTSRLPSGKTGIPPIPALAPSPRIVTPPTHRAQSRSLLMLRKEVDYVPLSPKKAQVSRLGVGGGRTSSSSRAKDKWRTTTDELSSEDITSEIGDAPQTPRPSGLSHTRGHSISSQGSSSSTLRATASESAGFKTPVAPHRDRHRRAQSSADVMKVLDPRGPSTRVGSDIGLKLVPSAETSKNGPRTTEEKKEILRSMLGNVDTLVEGMRSAGIWGLG</sequence>
<dbReference type="PANTHER" id="PTHR34065:SF1">
    <property type="entry name" value="CELL DIVISION CONTROL PROTEIN 14"/>
    <property type="match status" value="1"/>
</dbReference>
<dbReference type="HOGENOM" id="CLU_043859_0_0_1"/>
<feature type="region of interest" description="Disordered" evidence="1">
    <location>
        <begin position="324"/>
        <end position="366"/>
    </location>
</feature>
<reference evidence="2 3" key="1">
    <citation type="journal article" date="2012" name="Appl. Environ. Microbiol.">
        <title>Short-read sequencing for genomic analysis of the brown rot fungus Fibroporia radiculosa.</title>
        <authorList>
            <person name="Tang J.D."/>
            <person name="Perkins A.D."/>
            <person name="Sonstegard T.S."/>
            <person name="Schroeder S.G."/>
            <person name="Burgess S.C."/>
            <person name="Diehl S.V."/>
        </authorList>
    </citation>
    <scope>NUCLEOTIDE SEQUENCE [LARGE SCALE GENOMIC DNA]</scope>
    <source>
        <strain evidence="2 3">TFFH 294</strain>
    </source>
</reference>
<organism evidence="2 3">
    <name type="scientific">Fibroporia radiculosa</name>
    <dbReference type="NCBI Taxonomy" id="599839"/>
    <lineage>
        <taxon>Eukaryota</taxon>
        <taxon>Fungi</taxon>
        <taxon>Dikarya</taxon>
        <taxon>Basidiomycota</taxon>
        <taxon>Agaricomycotina</taxon>
        <taxon>Agaricomycetes</taxon>
        <taxon>Polyporales</taxon>
        <taxon>Fibroporiaceae</taxon>
        <taxon>Fibroporia</taxon>
    </lineage>
</organism>
<feature type="compositionally biased region" description="Basic and acidic residues" evidence="1">
    <location>
        <begin position="402"/>
        <end position="411"/>
    </location>
</feature>
<dbReference type="RefSeq" id="XP_012177542.1">
    <property type="nucleotide sequence ID" value="XM_012322152.1"/>
</dbReference>
<feature type="compositionally biased region" description="Low complexity" evidence="1">
    <location>
        <begin position="324"/>
        <end position="338"/>
    </location>
</feature>
<feature type="region of interest" description="Disordered" evidence="1">
    <location>
        <begin position="385"/>
        <end position="480"/>
    </location>
</feature>
<protein>
    <recommendedName>
        <fullName evidence="4">Cell division control protein 14</fullName>
    </recommendedName>
</protein>
<feature type="region of interest" description="Disordered" evidence="1">
    <location>
        <begin position="248"/>
        <end position="298"/>
    </location>
</feature>
<evidence type="ECO:0000313" key="3">
    <source>
        <dbReference type="Proteomes" id="UP000006352"/>
    </source>
</evidence>
<keyword evidence="3" id="KW-1185">Reference proteome</keyword>
<dbReference type="Pfam" id="PF08045">
    <property type="entry name" value="CDC14"/>
    <property type="match status" value="2"/>
</dbReference>
<dbReference type="Proteomes" id="UP000006352">
    <property type="component" value="Unassembled WGS sequence"/>
</dbReference>
<dbReference type="InParanoid" id="J7S5W0"/>
<evidence type="ECO:0008006" key="4">
    <source>
        <dbReference type="Google" id="ProtNLM"/>
    </source>
</evidence>
<dbReference type="STRING" id="599839.J7S5W0"/>
<evidence type="ECO:0000256" key="1">
    <source>
        <dbReference type="SAM" id="MobiDB-lite"/>
    </source>
</evidence>
<dbReference type="OrthoDB" id="5357220at2759"/>
<accession>J7S5W0</accession>
<feature type="compositionally biased region" description="Low complexity" evidence="1">
    <location>
        <begin position="442"/>
        <end position="451"/>
    </location>
</feature>